<evidence type="ECO:0000259" key="5">
    <source>
        <dbReference type="PROSITE" id="PS50926"/>
    </source>
</evidence>
<dbReference type="Pfam" id="PF01938">
    <property type="entry name" value="TRAM"/>
    <property type="match status" value="1"/>
</dbReference>
<dbReference type="NCBIfam" id="TIGR00479">
    <property type="entry name" value="rumA"/>
    <property type="match status" value="1"/>
</dbReference>
<dbReference type="InterPro" id="IPR010280">
    <property type="entry name" value="U5_MeTrfase_fam"/>
</dbReference>
<name>A0ABW8UDT4_9LACO</name>
<evidence type="ECO:0000256" key="4">
    <source>
        <dbReference type="PROSITE-ProRule" id="PRU01024"/>
    </source>
</evidence>
<reference evidence="6 7" key="1">
    <citation type="submission" date="2024-08" db="EMBL/GenBank/DDBJ databases">
        <authorList>
            <person name="Arias E."/>
        </authorList>
    </citation>
    <scope>NUCLEOTIDE SEQUENCE [LARGE SCALE GENOMIC DNA]</scope>
    <source>
        <strain evidence="6 7">FAM 25317</strain>
    </source>
</reference>
<dbReference type="EMBL" id="JBGQPK010000052">
    <property type="protein sequence ID" value="MFL2030016.1"/>
    <property type="molecule type" value="Genomic_DNA"/>
</dbReference>
<evidence type="ECO:0000256" key="2">
    <source>
        <dbReference type="ARBA" id="ARBA00022679"/>
    </source>
</evidence>
<feature type="binding site" evidence="4">
    <location>
        <position position="341"/>
    </location>
    <ligand>
        <name>S-adenosyl-L-methionine</name>
        <dbReference type="ChEBI" id="CHEBI:59789"/>
    </ligand>
</feature>
<dbReference type="GO" id="GO:0008168">
    <property type="term" value="F:methyltransferase activity"/>
    <property type="evidence" value="ECO:0007669"/>
    <property type="project" value="UniProtKB-KW"/>
</dbReference>
<keyword evidence="3 4" id="KW-0949">S-adenosyl-L-methionine</keyword>
<dbReference type="SUPFAM" id="SSF53335">
    <property type="entry name" value="S-adenosyl-L-methionine-dependent methyltransferases"/>
    <property type="match status" value="1"/>
</dbReference>
<gene>
    <name evidence="6" type="primary">rlmD</name>
    <name evidence="6" type="ORF">ACEN34_10360</name>
</gene>
<organism evidence="6 7">
    <name type="scientific">Loigolactobacillus zhaoyuanensis</name>
    <dbReference type="NCBI Taxonomy" id="2486017"/>
    <lineage>
        <taxon>Bacteria</taxon>
        <taxon>Bacillati</taxon>
        <taxon>Bacillota</taxon>
        <taxon>Bacilli</taxon>
        <taxon>Lactobacillales</taxon>
        <taxon>Lactobacillaceae</taxon>
        <taxon>Loigolactobacillus</taxon>
    </lineage>
</organism>
<dbReference type="RefSeq" id="WP_407137610.1">
    <property type="nucleotide sequence ID" value="NZ_JBGQPK010000052.1"/>
</dbReference>
<dbReference type="Gene3D" id="2.40.50.1070">
    <property type="match status" value="1"/>
</dbReference>
<protein>
    <submittedName>
        <fullName evidence="6">23S rRNA (Uracil(1939)-C(5))-methyltransferase RlmD</fullName>
        <ecNumber evidence="6">2.1.1.190</ecNumber>
    </submittedName>
</protein>
<evidence type="ECO:0000313" key="6">
    <source>
        <dbReference type="EMBL" id="MFL2030016.1"/>
    </source>
</evidence>
<dbReference type="Proteomes" id="UP001625389">
    <property type="component" value="Unassembled WGS sequence"/>
</dbReference>
<feature type="active site" description="Nucleophile" evidence="4">
    <location>
        <position position="416"/>
    </location>
</feature>
<dbReference type="PROSITE" id="PS50926">
    <property type="entry name" value="TRAM"/>
    <property type="match status" value="1"/>
</dbReference>
<feature type="binding site" evidence="4">
    <location>
        <position position="320"/>
    </location>
    <ligand>
        <name>S-adenosyl-L-methionine</name>
        <dbReference type="ChEBI" id="CHEBI:59789"/>
    </ligand>
</feature>
<keyword evidence="7" id="KW-1185">Reference proteome</keyword>
<dbReference type="Pfam" id="PF05958">
    <property type="entry name" value="tRNA_U5-meth_tr"/>
    <property type="match status" value="1"/>
</dbReference>
<evidence type="ECO:0000256" key="1">
    <source>
        <dbReference type="ARBA" id="ARBA00022603"/>
    </source>
</evidence>
<dbReference type="EC" id="2.1.1.190" evidence="6"/>
<keyword evidence="1 4" id="KW-0489">Methyltransferase</keyword>
<comment type="similarity">
    <text evidence="4">Belongs to the class I-like SAM-binding methyltransferase superfamily. RNA M5U methyltransferase family.</text>
</comment>
<dbReference type="SUPFAM" id="SSF50249">
    <property type="entry name" value="Nucleic acid-binding proteins"/>
    <property type="match status" value="1"/>
</dbReference>
<comment type="caution">
    <text evidence="6">The sequence shown here is derived from an EMBL/GenBank/DDBJ whole genome shotgun (WGS) entry which is preliminary data.</text>
</comment>
<sequence>MTETTYFHDIQVGQRFPLTVKRLGINGEGIGYYKRTIVFVTGALPDEVIVAEVTAIAPKFVNAKIHSLREKSAQRVAPRDPDYYGQIADTELEHLSYPAQLAFKVDVIRQALEKFKPRDYQQYDLRPTIKLETPYEYRYQAKFQVRKVNDHVAAGLFREPSHELIDLTNFNIQRPATMQAIRYTVQLLEELAVPIYDEQQNSGIIKAMAVRESFSTGHLQLTFITNSRKLPHKRELLSRIQADLPQVTSIMQNVDQKQLAAMENLILFGNDYLTETSANLAYRVSALTLLPTNPPQTEKLIALVQTALQLAPHESLVDAYCGSGIFGLALAHIASEVRGIDPLPNAINTAQQNAALNQIENTHYQVGKPETILTEWAAADFTPDALLVTPPRTGLDQPLLHAILASRPQKFVYVSCNPATLARDLVTLSEAYSVDYIQSIDLNPQTAQITAVVRFKKNKLY</sequence>
<evidence type="ECO:0000313" key="7">
    <source>
        <dbReference type="Proteomes" id="UP001625389"/>
    </source>
</evidence>
<dbReference type="PANTHER" id="PTHR11061:SF45">
    <property type="match status" value="1"/>
</dbReference>
<dbReference type="InterPro" id="IPR002792">
    <property type="entry name" value="TRAM_dom"/>
</dbReference>
<dbReference type="CDD" id="cd02440">
    <property type="entry name" value="AdoMet_MTases"/>
    <property type="match status" value="1"/>
</dbReference>
<comment type="caution">
    <text evidence="4">Lacks conserved residue(s) required for the propagation of feature annotation.</text>
</comment>
<evidence type="ECO:0000256" key="3">
    <source>
        <dbReference type="ARBA" id="ARBA00022691"/>
    </source>
</evidence>
<dbReference type="PANTHER" id="PTHR11061">
    <property type="entry name" value="RNA M5U METHYLTRANSFERASE"/>
    <property type="match status" value="1"/>
</dbReference>
<feature type="domain" description="TRAM" evidence="5">
    <location>
        <begin position="9"/>
        <end position="67"/>
    </location>
</feature>
<dbReference type="GO" id="GO:0032259">
    <property type="term" value="P:methylation"/>
    <property type="evidence" value="ECO:0007669"/>
    <property type="project" value="UniProtKB-KW"/>
</dbReference>
<dbReference type="Gene3D" id="2.40.50.140">
    <property type="entry name" value="Nucleic acid-binding proteins"/>
    <property type="match status" value="1"/>
</dbReference>
<keyword evidence="2 4" id="KW-0808">Transferase</keyword>
<dbReference type="InterPro" id="IPR029063">
    <property type="entry name" value="SAM-dependent_MTases_sf"/>
</dbReference>
<dbReference type="Gene3D" id="3.40.50.150">
    <property type="entry name" value="Vaccinia Virus protein VP39"/>
    <property type="match status" value="1"/>
</dbReference>
<proteinExistence type="inferred from homology"/>
<dbReference type="PROSITE" id="PS51687">
    <property type="entry name" value="SAM_MT_RNA_M5U"/>
    <property type="match status" value="1"/>
</dbReference>
<dbReference type="InterPro" id="IPR012340">
    <property type="entry name" value="NA-bd_OB-fold"/>
</dbReference>
<accession>A0ABW8UDT4</accession>